<reference evidence="1" key="2">
    <citation type="journal article" date="2015" name="Fish Shellfish Immunol.">
        <title>Early steps in the European eel (Anguilla anguilla)-Vibrio vulnificus interaction in the gills: Role of the RtxA13 toxin.</title>
        <authorList>
            <person name="Callol A."/>
            <person name="Pajuelo D."/>
            <person name="Ebbesson L."/>
            <person name="Teles M."/>
            <person name="MacKenzie S."/>
            <person name="Amaro C."/>
        </authorList>
    </citation>
    <scope>NUCLEOTIDE SEQUENCE</scope>
</reference>
<proteinExistence type="predicted"/>
<evidence type="ECO:0000313" key="1">
    <source>
        <dbReference type="EMBL" id="JAH64891.1"/>
    </source>
</evidence>
<dbReference type="EMBL" id="GBXM01043686">
    <property type="protein sequence ID" value="JAH64891.1"/>
    <property type="molecule type" value="Transcribed_RNA"/>
</dbReference>
<sequence>MSVEPNLLK</sequence>
<accession>A0A0E9UGP5</accession>
<name>A0A0E9UGP5_ANGAN</name>
<reference evidence="1" key="1">
    <citation type="submission" date="2014-11" db="EMBL/GenBank/DDBJ databases">
        <authorList>
            <person name="Amaro Gonzalez C."/>
        </authorList>
    </citation>
    <scope>NUCLEOTIDE SEQUENCE</scope>
</reference>
<protein>
    <submittedName>
        <fullName evidence="1">Uncharacterized protein</fullName>
    </submittedName>
</protein>
<organism evidence="1">
    <name type="scientific">Anguilla anguilla</name>
    <name type="common">European freshwater eel</name>
    <name type="synonym">Muraena anguilla</name>
    <dbReference type="NCBI Taxonomy" id="7936"/>
    <lineage>
        <taxon>Eukaryota</taxon>
        <taxon>Metazoa</taxon>
        <taxon>Chordata</taxon>
        <taxon>Craniata</taxon>
        <taxon>Vertebrata</taxon>
        <taxon>Euteleostomi</taxon>
        <taxon>Actinopterygii</taxon>
        <taxon>Neopterygii</taxon>
        <taxon>Teleostei</taxon>
        <taxon>Anguilliformes</taxon>
        <taxon>Anguillidae</taxon>
        <taxon>Anguilla</taxon>
    </lineage>
</organism>